<evidence type="ECO:0000256" key="3">
    <source>
        <dbReference type="ARBA" id="ARBA00012506"/>
    </source>
</evidence>
<dbReference type="NCBIfam" id="TIGR00668">
    <property type="entry name" value="apaH"/>
    <property type="match status" value="1"/>
</dbReference>
<evidence type="ECO:0000256" key="4">
    <source>
        <dbReference type="ARBA" id="ARBA00022801"/>
    </source>
</evidence>
<dbReference type="PANTHER" id="PTHR40942:SF4">
    <property type="entry name" value="CYTOCHROME C5"/>
    <property type="match status" value="1"/>
</dbReference>
<keyword evidence="4" id="KW-0378">Hydrolase</keyword>
<dbReference type="SUPFAM" id="SSF56300">
    <property type="entry name" value="Metallo-dependent phosphatases"/>
    <property type="match status" value="1"/>
</dbReference>
<dbReference type="KEGG" id="pspi:PS2015_2736"/>
<dbReference type="Gene3D" id="3.60.21.10">
    <property type="match status" value="1"/>
</dbReference>
<dbReference type="InterPro" id="IPR004617">
    <property type="entry name" value="ApaH"/>
</dbReference>
<comment type="similarity">
    <text evidence="2">Belongs to the Ap4A hydrolase family.</text>
</comment>
<organism evidence="10 11">
    <name type="scientific">Pseudohongiella spirulinae</name>
    <dbReference type="NCBI Taxonomy" id="1249552"/>
    <lineage>
        <taxon>Bacteria</taxon>
        <taxon>Pseudomonadati</taxon>
        <taxon>Pseudomonadota</taxon>
        <taxon>Gammaproteobacteria</taxon>
        <taxon>Pseudomonadales</taxon>
        <taxon>Pseudohongiellaceae</taxon>
        <taxon>Pseudohongiella</taxon>
    </lineage>
</organism>
<reference evidence="10 11" key="1">
    <citation type="submission" date="2015-11" db="EMBL/GenBank/DDBJ databases">
        <authorList>
            <person name="Zhang Y."/>
            <person name="Guo Z."/>
        </authorList>
    </citation>
    <scope>NUCLEOTIDE SEQUENCE [LARGE SCALE GENOMIC DNA]</scope>
    <source>
        <strain evidence="10 11">KCTC 32221</strain>
    </source>
</reference>
<dbReference type="EMBL" id="CP013189">
    <property type="protein sequence ID" value="ALO47368.1"/>
    <property type="molecule type" value="Genomic_DNA"/>
</dbReference>
<feature type="domain" description="Calcineurin-like phosphoesterase" evidence="9">
    <location>
        <begin position="1"/>
        <end position="169"/>
    </location>
</feature>
<dbReference type="PIRSF" id="PIRSF000903">
    <property type="entry name" value="B5n-ttraPtase_sm"/>
    <property type="match status" value="1"/>
</dbReference>
<evidence type="ECO:0000259" key="9">
    <source>
        <dbReference type="Pfam" id="PF00149"/>
    </source>
</evidence>
<evidence type="ECO:0000256" key="2">
    <source>
        <dbReference type="ARBA" id="ARBA00005419"/>
    </source>
</evidence>
<dbReference type="InterPro" id="IPR029052">
    <property type="entry name" value="Metallo-depent_PP-like"/>
</dbReference>
<evidence type="ECO:0000313" key="10">
    <source>
        <dbReference type="EMBL" id="ALO47368.1"/>
    </source>
</evidence>
<dbReference type="EC" id="3.6.1.41" evidence="3"/>
<dbReference type="InterPro" id="IPR004843">
    <property type="entry name" value="Calcineurin-like_PHP"/>
</dbReference>
<dbReference type="CDD" id="cd07422">
    <property type="entry name" value="MPP_ApaH"/>
    <property type="match status" value="1"/>
</dbReference>
<dbReference type="RefSeq" id="WP_058022766.1">
    <property type="nucleotide sequence ID" value="NZ_CP013189.1"/>
</dbReference>
<evidence type="ECO:0000256" key="6">
    <source>
        <dbReference type="ARBA" id="ARBA00032248"/>
    </source>
</evidence>
<evidence type="ECO:0000256" key="1">
    <source>
        <dbReference type="ARBA" id="ARBA00003413"/>
    </source>
</evidence>
<gene>
    <name evidence="10" type="ORF">PS2015_2736</name>
</gene>
<keyword evidence="11" id="KW-1185">Reference proteome</keyword>
<dbReference type="AlphaFoldDB" id="A0A0S2KGD5"/>
<evidence type="ECO:0000256" key="8">
    <source>
        <dbReference type="ARBA" id="ARBA00049417"/>
    </source>
</evidence>
<proteinExistence type="inferred from homology"/>
<evidence type="ECO:0000256" key="5">
    <source>
        <dbReference type="ARBA" id="ARBA00031248"/>
    </source>
</evidence>
<evidence type="ECO:0000313" key="11">
    <source>
        <dbReference type="Proteomes" id="UP000065641"/>
    </source>
</evidence>
<protein>
    <recommendedName>
        <fullName evidence="3">bis(5'-nucleosyl)-tetraphosphatase (symmetrical)</fullName>
        <ecNumber evidence="3">3.6.1.41</ecNumber>
    </recommendedName>
    <alternativeName>
        <fullName evidence="6">Ap4A hydrolase</fullName>
    </alternativeName>
    <alternativeName>
        <fullName evidence="5">Diadenosine 5',5'''-P1,P4-tetraphosphate pyrophosphohydrolase</fullName>
    </alternativeName>
    <alternativeName>
        <fullName evidence="7">Diadenosine tetraphosphatase</fullName>
    </alternativeName>
</protein>
<accession>A0A0S2KGD5</accession>
<dbReference type="NCBIfam" id="NF001204">
    <property type="entry name" value="PRK00166.1"/>
    <property type="match status" value="1"/>
</dbReference>
<dbReference type="STRING" id="1249552.PS2015_2736"/>
<dbReference type="PANTHER" id="PTHR40942">
    <property type="match status" value="1"/>
</dbReference>
<name>A0A0S2KGD5_9GAMM</name>
<dbReference type="PATRIC" id="fig|1249552.3.peg.2757"/>
<dbReference type="GO" id="GO:0008803">
    <property type="term" value="F:bis(5'-nucleosyl)-tetraphosphatase (symmetrical) activity"/>
    <property type="evidence" value="ECO:0007669"/>
    <property type="project" value="UniProtKB-EC"/>
</dbReference>
<dbReference type="Proteomes" id="UP000065641">
    <property type="component" value="Chromosome"/>
</dbReference>
<sequence>MSTYVIGDIQGCYKPLRKLLKSVDFQPGRDALWCVGDLINRGPKSLDTLRYLRDIDDATEIVLGNHDLHFLALYYDCAPDSIGRHTLDALLTAPDCGDLADWLRHKPLVHYDCLQTSKGIQHYLMVHAGVAPQWTLQKTLNLAAEVELTLQGPDFRKFLSKMYGNKPARWRDEVTGYRRLRLITNYLTRLRFCNAKGKMDFEMKEGASKAPEGFRPWFEYEQLTPQTNILFGHWAALQGVTSKPHVYALDTGCVWGRELTMMRLDDHKLFSV</sequence>
<dbReference type="OrthoDB" id="9807890at2"/>
<comment type="function">
    <text evidence="1">Hydrolyzes diadenosine 5',5'''-P1,P4-tetraphosphate to yield ADP.</text>
</comment>
<dbReference type="Pfam" id="PF00149">
    <property type="entry name" value="Metallophos"/>
    <property type="match status" value="1"/>
</dbReference>
<comment type="catalytic activity">
    <reaction evidence="8">
        <text>P(1),P(4)-bis(5'-adenosyl) tetraphosphate + H2O = 2 ADP + 2 H(+)</text>
        <dbReference type="Rhea" id="RHEA:24252"/>
        <dbReference type="ChEBI" id="CHEBI:15377"/>
        <dbReference type="ChEBI" id="CHEBI:15378"/>
        <dbReference type="ChEBI" id="CHEBI:58141"/>
        <dbReference type="ChEBI" id="CHEBI:456216"/>
        <dbReference type="EC" id="3.6.1.41"/>
    </reaction>
</comment>
<evidence type="ECO:0000256" key="7">
    <source>
        <dbReference type="ARBA" id="ARBA00033210"/>
    </source>
</evidence>